<sequence length="373" mass="43677">MIIRTPLTLLITLFYQIYADSVTSRFRSLSVMFKDIALDKFVASEFDYDRFLQTADKNAEKFVPFQDSSNDTYFRVGLIDRHSLENYTKHDFDKEMRDLKKKPWIPVKRIKEELTNCLHMKYGSISENDFMYDKGIYGWMNVMKFSCALVGEHFYAFGMAFSKTRFRLKQILLKRQQSFWSTSGRSIVTRDVQKIVDSFSTRFAASAQRRFDAELSKIAESTPDFDGNAFVNLNDKFRKHISTLYPKKFDHTPLVKSKVHQFNSIALNVKTRVMLLKPTEISNTVENFSKDLSDEACEILDDCRKEFCMKNDTIEYEYVKKNSQHTFFKERAGIARLGPQESLMMYTIAKPTFKFEIVKRSTSKGLIDLEQKI</sequence>
<proteinExistence type="predicted"/>
<name>A0AA36DAA2_9BILA</name>
<dbReference type="AlphaFoldDB" id="A0AA36DAA2"/>
<feature type="non-terminal residue" evidence="1">
    <location>
        <position position="1"/>
    </location>
</feature>
<dbReference type="EMBL" id="CATQJA010002665">
    <property type="protein sequence ID" value="CAJ0583747.1"/>
    <property type="molecule type" value="Genomic_DNA"/>
</dbReference>
<organism evidence="1 2">
    <name type="scientific">Mesorhabditis spiculigera</name>
    <dbReference type="NCBI Taxonomy" id="96644"/>
    <lineage>
        <taxon>Eukaryota</taxon>
        <taxon>Metazoa</taxon>
        <taxon>Ecdysozoa</taxon>
        <taxon>Nematoda</taxon>
        <taxon>Chromadorea</taxon>
        <taxon>Rhabditida</taxon>
        <taxon>Rhabditina</taxon>
        <taxon>Rhabditomorpha</taxon>
        <taxon>Rhabditoidea</taxon>
        <taxon>Rhabditidae</taxon>
        <taxon>Mesorhabditinae</taxon>
        <taxon>Mesorhabditis</taxon>
    </lineage>
</organism>
<keyword evidence="2" id="KW-1185">Reference proteome</keyword>
<evidence type="ECO:0000313" key="1">
    <source>
        <dbReference type="EMBL" id="CAJ0583747.1"/>
    </source>
</evidence>
<reference evidence="1" key="1">
    <citation type="submission" date="2023-06" db="EMBL/GenBank/DDBJ databases">
        <authorList>
            <person name="Delattre M."/>
        </authorList>
    </citation>
    <scope>NUCLEOTIDE SEQUENCE</scope>
    <source>
        <strain evidence="1">AF72</strain>
    </source>
</reference>
<protein>
    <submittedName>
        <fullName evidence="1">Uncharacterized protein</fullName>
    </submittedName>
</protein>
<gene>
    <name evidence="1" type="ORF">MSPICULIGERA_LOCUS21816</name>
</gene>
<accession>A0AA36DAA2</accession>
<dbReference type="Proteomes" id="UP001177023">
    <property type="component" value="Unassembled WGS sequence"/>
</dbReference>
<comment type="caution">
    <text evidence="1">The sequence shown here is derived from an EMBL/GenBank/DDBJ whole genome shotgun (WGS) entry which is preliminary data.</text>
</comment>
<evidence type="ECO:0000313" key="2">
    <source>
        <dbReference type="Proteomes" id="UP001177023"/>
    </source>
</evidence>